<dbReference type="Proteomes" id="UP001159428">
    <property type="component" value="Unassembled WGS sequence"/>
</dbReference>
<dbReference type="Gene3D" id="1.10.443.10">
    <property type="entry name" value="Intergrase catalytic core"/>
    <property type="match status" value="1"/>
</dbReference>
<gene>
    <name evidence="3" type="ORF">PMEA_00026574</name>
</gene>
<evidence type="ECO:0000259" key="2">
    <source>
        <dbReference type="Pfam" id="PF00589"/>
    </source>
</evidence>
<dbReference type="Pfam" id="PF00589">
    <property type="entry name" value="Phage_integrase"/>
    <property type="match status" value="1"/>
</dbReference>
<keyword evidence="4" id="KW-1185">Reference proteome</keyword>
<dbReference type="SUPFAM" id="SSF47823">
    <property type="entry name" value="lambda integrase-like, N-terminal domain"/>
    <property type="match status" value="1"/>
</dbReference>
<dbReference type="AlphaFoldDB" id="A0AAU9XMR3"/>
<dbReference type="InterPro" id="IPR013762">
    <property type="entry name" value="Integrase-like_cat_sf"/>
</dbReference>
<comment type="caution">
    <text evidence="3">The sequence shown here is derived from an EMBL/GenBank/DDBJ whole genome shotgun (WGS) entry which is preliminary data.</text>
</comment>
<organism evidence="3 4">
    <name type="scientific">Pocillopora meandrina</name>
    <dbReference type="NCBI Taxonomy" id="46732"/>
    <lineage>
        <taxon>Eukaryota</taxon>
        <taxon>Metazoa</taxon>
        <taxon>Cnidaria</taxon>
        <taxon>Anthozoa</taxon>
        <taxon>Hexacorallia</taxon>
        <taxon>Scleractinia</taxon>
        <taxon>Astrocoeniina</taxon>
        <taxon>Pocilloporidae</taxon>
        <taxon>Pocillopora</taxon>
    </lineage>
</organism>
<keyword evidence="1" id="KW-0233">DNA recombination</keyword>
<dbReference type="GO" id="GO:0006310">
    <property type="term" value="P:DNA recombination"/>
    <property type="evidence" value="ECO:0007669"/>
    <property type="project" value="UniProtKB-KW"/>
</dbReference>
<protein>
    <recommendedName>
        <fullName evidence="2">Tyr recombinase domain-containing protein</fullName>
    </recommendedName>
</protein>
<proteinExistence type="predicted"/>
<sequence length="372" mass="41899">MPTIRQVAKVIGILVSNFPGAQHGPLHYRHLERDKYLALIAKKGDYGGKMQLSPPVLTEIQWWRDNTATLKRDIHHDHPSTSIQSPASTMGRGTVFGTQKTGGDGPLRKLILLQQLGSFRHYHFTEEVTDILMASWRRGTKKQFATYVKKWMAFCSEWKINCSSPPLSDTLQFLSGLFHKGLSYSTLNTARSALSTIVLMLILLVSSQRGQSIHYLDLQHLTIEEDNYSFDVAEHIKTSTPRNPHTRIDIAASEPDSTICPSTCLKAYLKKTKALRKNETKLFISYVRPHKTVSGDTVSRWTKETLRLCGIDTKVFTAHSTTSACVSKANEKNVPVHEIMAKAGWKSAETFRKYYNKPVIQGNRLASAILDQ</sequence>
<accession>A0AAU9XMR3</accession>
<evidence type="ECO:0000256" key="1">
    <source>
        <dbReference type="ARBA" id="ARBA00023172"/>
    </source>
</evidence>
<evidence type="ECO:0000313" key="3">
    <source>
        <dbReference type="EMBL" id="CAH3152170.1"/>
    </source>
</evidence>
<dbReference type="GO" id="GO:0003677">
    <property type="term" value="F:DNA binding"/>
    <property type="evidence" value="ECO:0007669"/>
    <property type="project" value="InterPro"/>
</dbReference>
<name>A0AAU9XMR3_9CNID</name>
<feature type="domain" description="Tyr recombinase" evidence="2">
    <location>
        <begin position="189"/>
        <end position="356"/>
    </location>
</feature>
<dbReference type="EMBL" id="CALNXJ010000050">
    <property type="protein sequence ID" value="CAH3152170.1"/>
    <property type="molecule type" value="Genomic_DNA"/>
</dbReference>
<dbReference type="PANTHER" id="PTHR35617">
    <property type="entry name" value="PHAGE_INTEGRASE DOMAIN-CONTAINING PROTEIN"/>
    <property type="match status" value="1"/>
</dbReference>
<evidence type="ECO:0000313" key="4">
    <source>
        <dbReference type="Proteomes" id="UP001159428"/>
    </source>
</evidence>
<dbReference type="InterPro" id="IPR002104">
    <property type="entry name" value="Integrase_catalytic"/>
</dbReference>
<dbReference type="GO" id="GO:0015074">
    <property type="term" value="P:DNA integration"/>
    <property type="evidence" value="ECO:0007669"/>
    <property type="project" value="InterPro"/>
</dbReference>
<reference evidence="3 4" key="1">
    <citation type="submission" date="2022-05" db="EMBL/GenBank/DDBJ databases">
        <authorList>
            <consortium name="Genoscope - CEA"/>
            <person name="William W."/>
        </authorList>
    </citation>
    <scope>NUCLEOTIDE SEQUENCE [LARGE SCALE GENOMIC DNA]</scope>
</reference>
<dbReference type="PANTHER" id="PTHR35617:SF3">
    <property type="entry name" value="CORE-BINDING (CB) DOMAIN-CONTAINING PROTEIN"/>
    <property type="match status" value="1"/>
</dbReference>
<dbReference type="SUPFAM" id="SSF56349">
    <property type="entry name" value="DNA breaking-rejoining enzymes"/>
    <property type="match status" value="1"/>
</dbReference>
<dbReference type="InterPro" id="IPR011010">
    <property type="entry name" value="DNA_brk_join_enz"/>
</dbReference>